<dbReference type="RefSeq" id="XP_028136217.1">
    <property type="nucleotide sequence ID" value="XM_028280416.1"/>
</dbReference>
<evidence type="ECO:0000313" key="4">
    <source>
        <dbReference type="RefSeq" id="XP_028136217.1"/>
    </source>
</evidence>
<evidence type="ECO:0000313" key="3">
    <source>
        <dbReference type="Proteomes" id="UP001652700"/>
    </source>
</evidence>
<dbReference type="PROSITE" id="PS50908">
    <property type="entry name" value="RWD"/>
    <property type="match status" value="1"/>
</dbReference>
<name>A0A6P7FN38_DIAVI</name>
<dbReference type="PANTHER" id="PTHR40237:SF1">
    <property type="entry name" value="LD44813P"/>
    <property type="match status" value="1"/>
</dbReference>
<dbReference type="InterPro" id="IPR006575">
    <property type="entry name" value="RWD_dom"/>
</dbReference>
<dbReference type="Proteomes" id="UP001652700">
    <property type="component" value="Unplaced"/>
</dbReference>
<feature type="domain" description="RWD" evidence="1">
    <location>
        <begin position="42"/>
        <end position="143"/>
    </location>
</feature>
<keyword evidence="3" id="KW-1185">Reference proteome</keyword>
<accession>A0A6P7FN38</accession>
<evidence type="ECO:0000313" key="2">
    <source>
        <dbReference type="EnsemblMetazoa" id="XP_028136217.1"/>
    </source>
</evidence>
<gene>
    <name evidence="4" type="primary">LOC114330962</name>
</gene>
<dbReference type="PANTHER" id="PTHR40237">
    <property type="entry name" value="LD44813P"/>
    <property type="match status" value="1"/>
</dbReference>
<dbReference type="SUPFAM" id="SSF54495">
    <property type="entry name" value="UBC-like"/>
    <property type="match status" value="1"/>
</dbReference>
<dbReference type="KEGG" id="dvv:114330962"/>
<dbReference type="InterPro" id="IPR016135">
    <property type="entry name" value="UBQ-conjugating_enzyme/RWD"/>
</dbReference>
<protein>
    <submittedName>
        <fullName evidence="4">Uncharacterized protein LOC114330962</fullName>
    </submittedName>
</protein>
<proteinExistence type="predicted"/>
<dbReference type="Pfam" id="PF05773">
    <property type="entry name" value="RWD"/>
    <property type="match status" value="1"/>
</dbReference>
<dbReference type="GeneID" id="114330962"/>
<dbReference type="SUPFAM" id="SSF57850">
    <property type="entry name" value="RING/U-box"/>
    <property type="match status" value="1"/>
</dbReference>
<reference evidence="2" key="2">
    <citation type="submission" date="2025-05" db="UniProtKB">
        <authorList>
            <consortium name="EnsemblMetazoa"/>
        </authorList>
    </citation>
    <scope>IDENTIFICATION</scope>
</reference>
<dbReference type="OrthoDB" id="8062037at2759"/>
<dbReference type="AlphaFoldDB" id="A0A6P7FN38"/>
<dbReference type="Gene3D" id="3.10.110.10">
    <property type="entry name" value="Ubiquitin Conjugating Enzyme"/>
    <property type="match status" value="1"/>
</dbReference>
<sequence>MFMLVFNFPKKVSKIIEIKRYLASKILKLNRFLRRLMGLIDDELTEVRKLCEHVVPGTKLVSCVRTMVRAEIKRTDFKKIVVCIQFPTDYPKVPLLIELKSKTLSEKLLQKLTDVCEQEIKKSLGKPQVLNTIKFLRNFIDENALSCCYDEITNIRKLLQSEDEIKLKQKSSSITLKINNSKYFLVCKVFIPDDYPISAIGIQEADTNFSPALQCHMLAQAKEIARKCVEPPLHKRPNQPPFQPGPSLQKSIEFLIDCVKRLPGETCQFCNKICFPPNPEQLEKDENSPKHIERIYCGHLFHQDCFFDYMKRPPFGNKKCIKCNKKIYHFKWSLTDKLAEDRWAHGQARERELQEVVDFFD</sequence>
<dbReference type="EnsemblMetazoa" id="XM_028280416.2">
    <property type="protein sequence ID" value="XP_028136217.1"/>
    <property type="gene ID" value="LOC114330962"/>
</dbReference>
<evidence type="ECO:0000259" key="1">
    <source>
        <dbReference type="PROSITE" id="PS50908"/>
    </source>
</evidence>
<reference evidence="4" key="1">
    <citation type="submission" date="2025-04" db="UniProtKB">
        <authorList>
            <consortium name="RefSeq"/>
        </authorList>
    </citation>
    <scope>IDENTIFICATION</scope>
    <source>
        <tissue evidence="4">Whole insect</tissue>
    </source>
</reference>
<dbReference type="InParanoid" id="A0A6P7FN38"/>
<organism evidence="4">
    <name type="scientific">Diabrotica virgifera virgifera</name>
    <name type="common">western corn rootworm</name>
    <dbReference type="NCBI Taxonomy" id="50390"/>
    <lineage>
        <taxon>Eukaryota</taxon>
        <taxon>Metazoa</taxon>
        <taxon>Ecdysozoa</taxon>
        <taxon>Arthropoda</taxon>
        <taxon>Hexapoda</taxon>
        <taxon>Insecta</taxon>
        <taxon>Pterygota</taxon>
        <taxon>Neoptera</taxon>
        <taxon>Endopterygota</taxon>
        <taxon>Coleoptera</taxon>
        <taxon>Polyphaga</taxon>
        <taxon>Cucujiformia</taxon>
        <taxon>Chrysomeloidea</taxon>
        <taxon>Chrysomelidae</taxon>
        <taxon>Galerucinae</taxon>
        <taxon>Diabroticina</taxon>
        <taxon>Diabroticites</taxon>
        <taxon>Diabrotica</taxon>
    </lineage>
</organism>